<protein>
    <submittedName>
        <fullName evidence="4">Neurofilament heavy polypeptide-like</fullName>
    </submittedName>
</protein>
<dbReference type="OrthoDB" id="7691951at2759"/>
<dbReference type="Proteomes" id="UP000504615">
    <property type="component" value="Unplaced"/>
</dbReference>
<gene>
    <name evidence="4" type="primary">LOC105425953</name>
</gene>
<dbReference type="AlphaFoldDB" id="A0A6I9W0Z3"/>
<feature type="domain" description="Double jelly roll-like" evidence="2">
    <location>
        <begin position="7"/>
        <end position="51"/>
    </location>
</feature>
<dbReference type="Pfam" id="PF21738">
    <property type="entry name" value="DJR-like_dom"/>
    <property type="match status" value="1"/>
</dbReference>
<reference evidence="4" key="1">
    <citation type="submission" date="2025-08" db="UniProtKB">
        <authorList>
            <consortium name="RefSeq"/>
        </authorList>
    </citation>
    <scope>IDENTIFICATION</scope>
</reference>
<dbReference type="RefSeq" id="XP_011635287.1">
    <property type="nucleotide sequence ID" value="XM_011636985.1"/>
</dbReference>
<feature type="compositionally biased region" description="Acidic residues" evidence="1">
    <location>
        <begin position="186"/>
        <end position="207"/>
    </location>
</feature>
<sequence>MFFLHNVIIDCSRQNESVKNATVDVRLEFETKENVPMNTTAYCLIVHDRMVQYNPLTNVNRRYAKNRLCVEESPVREESPVCDESPVREKSPVRQESPVREKSPVREESVCEESPVREKSPVREELPDVLDSNEMPIIFPDENNGDDTEDEEEEENYPEAEVPADNFEDTDEVPLPIRKGGISEYENIEDIEEKDVLTDEDEIIEES</sequence>
<keyword evidence="3" id="KW-1185">Reference proteome</keyword>
<name>A0A6I9W0Z3_9HYME</name>
<evidence type="ECO:0000259" key="2">
    <source>
        <dbReference type="Pfam" id="PF21738"/>
    </source>
</evidence>
<evidence type="ECO:0000313" key="4">
    <source>
        <dbReference type="RefSeq" id="XP_011635287.1"/>
    </source>
</evidence>
<accession>A0A6I9W0Z3</accession>
<dbReference type="KEGG" id="pbar:105425953"/>
<evidence type="ECO:0000256" key="1">
    <source>
        <dbReference type="SAM" id="MobiDB-lite"/>
    </source>
</evidence>
<organism evidence="3 4">
    <name type="scientific">Pogonomyrmex barbatus</name>
    <name type="common">red harvester ant</name>
    <dbReference type="NCBI Taxonomy" id="144034"/>
    <lineage>
        <taxon>Eukaryota</taxon>
        <taxon>Metazoa</taxon>
        <taxon>Ecdysozoa</taxon>
        <taxon>Arthropoda</taxon>
        <taxon>Hexapoda</taxon>
        <taxon>Insecta</taxon>
        <taxon>Pterygota</taxon>
        <taxon>Neoptera</taxon>
        <taxon>Endopterygota</taxon>
        <taxon>Hymenoptera</taxon>
        <taxon>Apocrita</taxon>
        <taxon>Aculeata</taxon>
        <taxon>Formicoidea</taxon>
        <taxon>Formicidae</taxon>
        <taxon>Myrmicinae</taxon>
        <taxon>Pogonomyrmex</taxon>
    </lineage>
</organism>
<feature type="compositionally biased region" description="Basic and acidic residues" evidence="1">
    <location>
        <begin position="74"/>
        <end position="126"/>
    </location>
</feature>
<evidence type="ECO:0000313" key="3">
    <source>
        <dbReference type="Proteomes" id="UP000504615"/>
    </source>
</evidence>
<feature type="compositionally biased region" description="Acidic residues" evidence="1">
    <location>
        <begin position="143"/>
        <end position="158"/>
    </location>
</feature>
<feature type="region of interest" description="Disordered" evidence="1">
    <location>
        <begin position="74"/>
        <end position="207"/>
    </location>
</feature>
<dbReference type="GeneID" id="105425953"/>
<dbReference type="InterPro" id="IPR049512">
    <property type="entry name" value="DJR-like_dom"/>
</dbReference>
<proteinExistence type="predicted"/>